<evidence type="ECO:0000259" key="1">
    <source>
        <dbReference type="PROSITE" id="PS01179"/>
    </source>
</evidence>
<dbReference type="InterPro" id="IPR001478">
    <property type="entry name" value="PDZ"/>
</dbReference>
<dbReference type="CDD" id="cd17682">
    <property type="entry name" value="RUN_RUFY4_like"/>
    <property type="match status" value="1"/>
</dbReference>
<dbReference type="SUPFAM" id="SSF50156">
    <property type="entry name" value="PDZ domain-like"/>
    <property type="match status" value="1"/>
</dbReference>
<dbReference type="PROSITE" id="PS50826">
    <property type="entry name" value="RUN"/>
    <property type="match status" value="1"/>
</dbReference>
<keyword evidence="5" id="KW-1185">Reference proteome</keyword>
<feature type="domain" description="RUN" evidence="3">
    <location>
        <begin position="29"/>
        <end position="167"/>
    </location>
</feature>
<proteinExistence type="predicted"/>
<accession>A0AAN7P3P6</accession>
<gene>
    <name evidence="4" type="ORF">RN001_014066</name>
</gene>
<evidence type="ECO:0000259" key="2">
    <source>
        <dbReference type="PROSITE" id="PS50106"/>
    </source>
</evidence>
<evidence type="ECO:0000313" key="5">
    <source>
        <dbReference type="Proteomes" id="UP001353858"/>
    </source>
</evidence>
<dbReference type="PANTHER" id="PTHR46753">
    <property type="entry name" value="FYVE AND COILED-COIL DOMAIN-CONTAINING PROTEIN 1"/>
    <property type="match status" value="1"/>
</dbReference>
<evidence type="ECO:0008006" key="6">
    <source>
        <dbReference type="Google" id="ProtNLM"/>
    </source>
</evidence>
<dbReference type="EMBL" id="JARPUR010000006">
    <property type="protein sequence ID" value="KAK4874706.1"/>
    <property type="molecule type" value="Genomic_DNA"/>
</dbReference>
<sequence length="441" mass="49545">MSVSDPLIKDTKACTLKLINNLTDTEYISDTNPNLIHFCENVEKIFTVGLNSVHTAFGFLKLNEAWYWLEKAAVMQDNAITFGYINSVEEVKRYQHILTNVGKLRLLIRNLLSRKSMYVPVKYLLNNKRNGIYKETSILGDEILSEILLSVFLQCSRIHFKLDLSNASFLDTSWELPELLKLELVPCKNLGMSISFANNKAVIIDIKSNSVIAENSKVEVGDVLDNLNGVHICLATKGKLNTILKSSKGLPVTLTIIKTRSSSTNELYKPIVQLLHQVHIDPSSLINDSSVQLDKNSDLKKQSAGFKATYYGFVNTGRTGDVKQIDKSVRLLLCPYKGCVEGSDFNYKIIKKNVFFEVGEIGVKVVDCLSSNIILKHSYMEISSCGSVSHLPYYFAYIAGNENCNQATEFTCYVFHIKKCEMAYTILQSIGQGFHRTHFAV</sequence>
<dbReference type="PANTHER" id="PTHR46753:SF3">
    <property type="entry name" value="PDZ DOMAIN-CONTAINING PROTEIN"/>
    <property type="match status" value="1"/>
</dbReference>
<dbReference type="Pfam" id="PF02759">
    <property type="entry name" value="RUN"/>
    <property type="match status" value="1"/>
</dbReference>
<comment type="caution">
    <text evidence="4">The sequence shown here is derived from an EMBL/GenBank/DDBJ whole genome shotgun (WGS) entry which is preliminary data.</text>
</comment>
<dbReference type="InterPro" id="IPR004012">
    <property type="entry name" value="Run_dom"/>
</dbReference>
<dbReference type="Proteomes" id="UP001353858">
    <property type="component" value="Unassembled WGS sequence"/>
</dbReference>
<dbReference type="Gene3D" id="2.30.29.30">
    <property type="entry name" value="Pleckstrin-homology domain (PH domain)/Phosphotyrosine-binding domain (PTB)"/>
    <property type="match status" value="1"/>
</dbReference>
<evidence type="ECO:0000313" key="4">
    <source>
        <dbReference type="EMBL" id="KAK4874706.1"/>
    </source>
</evidence>
<dbReference type="SUPFAM" id="SSF50729">
    <property type="entry name" value="PH domain-like"/>
    <property type="match status" value="1"/>
</dbReference>
<dbReference type="Gene3D" id="2.30.42.10">
    <property type="match status" value="1"/>
</dbReference>
<feature type="domain" description="PDZ" evidence="2">
    <location>
        <begin position="179"/>
        <end position="247"/>
    </location>
</feature>
<dbReference type="PROSITE" id="PS50106">
    <property type="entry name" value="PDZ"/>
    <property type="match status" value="1"/>
</dbReference>
<evidence type="ECO:0000259" key="3">
    <source>
        <dbReference type="PROSITE" id="PS50826"/>
    </source>
</evidence>
<dbReference type="InterPro" id="IPR037213">
    <property type="entry name" value="Run_dom_sf"/>
</dbReference>
<dbReference type="Pfam" id="PF00640">
    <property type="entry name" value="PID"/>
    <property type="match status" value="1"/>
</dbReference>
<dbReference type="InterPro" id="IPR011993">
    <property type="entry name" value="PH-like_dom_sf"/>
</dbReference>
<dbReference type="InterPro" id="IPR036034">
    <property type="entry name" value="PDZ_sf"/>
</dbReference>
<dbReference type="AlphaFoldDB" id="A0AAN7P3P6"/>
<dbReference type="PROSITE" id="PS01179">
    <property type="entry name" value="PID"/>
    <property type="match status" value="1"/>
</dbReference>
<dbReference type="InterPro" id="IPR006020">
    <property type="entry name" value="PTB/PI_dom"/>
</dbReference>
<name>A0AAN7P3P6_9COLE</name>
<reference evidence="5" key="1">
    <citation type="submission" date="2023-01" db="EMBL/GenBank/DDBJ databases">
        <title>Key to firefly adult light organ development and bioluminescence: homeobox transcription factors regulate luciferase expression and transportation to peroxisome.</title>
        <authorList>
            <person name="Fu X."/>
        </authorList>
    </citation>
    <scope>NUCLEOTIDE SEQUENCE [LARGE SCALE GENOMIC DNA]</scope>
</reference>
<protein>
    <recommendedName>
        <fullName evidence="6">RUN domain-containing protein</fullName>
    </recommendedName>
</protein>
<feature type="domain" description="PID" evidence="1">
    <location>
        <begin position="306"/>
        <end position="434"/>
    </location>
</feature>
<dbReference type="Gene3D" id="1.20.58.900">
    <property type="match status" value="1"/>
</dbReference>
<organism evidence="4 5">
    <name type="scientific">Aquatica leii</name>
    <dbReference type="NCBI Taxonomy" id="1421715"/>
    <lineage>
        <taxon>Eukaryota</taxon>
        <taxon>Metazoa</taxon>
        <taxon>Ecdysozoa</taxon>
        <taxon>Arthropoda</taxon>
        <taxon>Hexapoda</taxon>
        <taxon>Insecta</taxon>
        <taxon>Pterygota</taxon>
        <taxon>Neoptera</taxon>
        <taxon>Endopterygota</taxon>
        <taxon>Coleoptera</taxon>
        <taxon>Polyphaga</taxon>
        <taxon>Elateriformia</taxon>
        <taxon>Elateroidea</taxon>
        <taxon>Lampyridae</taxon>
        <taxon>Luciolinae</taxon>
        <taxon>Aquatica</taxon>
    </lineage>
</organism>
<dbReference type="SUPFAM" id="SSF140741">
    <property type="entry name" value="RUN domain-like"/>
    <property type="match status" value="1"/>
</dbReference>